<dbReference type="Proteomes" id="UP000324222">
    <property type="component" value="Unassembled WGS sequence"/>
</dbReference>
<organism evidence="1 2">
    <name type="scientific">Portunus trituberculatus</name>
    <name type="common">Swimming crab</name>
    <name type="synonym">Neptunus trituberculatus</name>
    <dbReference type="NCBI Taxonomy" id="210409"/>
    <lineage>
        <taxon>Eukaryota</taxon>
        <taxon>Metazoa</taxon>
        <taxon>Ecdysozoa</taxon>
        <taxon>Arthropoda</taxon>
        <taxon>Crustacea</taxon>
        <taxon>Multicrustacea</taxon>
        <taxon>Malacostraca</taxon>
        <taxon>Eumalacostraca</taxon>
        <taxon>Eucarida</taxon>
        <taxon>Decapoda</taxon>
        <taxon>Pleocyemata</taxon>
        <taxon>Brachyura</taxon>
        <taxon>Eubrachyura</taxon>
        <taxon>Portunoidea</taxon>
        <taxon>Portunidae</taxon>
        <taxon>Portuninae</taxon>
        <taxon>Portunus</taxon>
    </lineage>
</organism>
<reference evidence="1 2" key="1">
    <citation type="submission" date="2019-05" db="EMBL/GenBank/DDBJ databases">
        <title>Another draft genome of Portunus trituberculatus and its Hox gene families provides insights of decapod evolution.</title>
        <authorList>
            <person name="Jeong J.-H."/>
            <person name="Song I."/>
            <person name="Kim S."/>
            <person name="Choi T."/>
            <person name="Kim D."/>
            <person name="Ryu S."/>
            <person name="Kim W."/>
        </authorList>
    </citation>
    <scope>NUCLEOTIDE SEQUENCE [LARGE SCALE GENOMIC DNA]</scope>
    <source>
        <tissue evidence="1">Muscle</tissue>
    </source>
</reference>
<dbReference type="AlphaFoldDB" id="A0A5B7CZ90"/>
<sequence>MYCSASGRSRTVPFTRDSRKRSTLLRRTTFCTTPRDKTLLASTSSVCPSLSLSFLYTDLMKREFCSVSLTMGSWQKTHRL</sequence>
<dbReference type="EMBL" id="VSRR010000376">
    <property type="protein sequence ID" value="MPC14750.1"/>
    <property type="molecule type" value="Genomic_DNA"/>
</dbReference>
<comment type="caution">
    <text evidence="1">The sequence shown here is derived from an EMBL/GenBank/DDBJ whole genome shotgun (WGS) entry which is preliminary data.</text>
</comment>
<protein>
    <submittedName>
        <fullName evidence="1">Uncharacterized protein</fullName>
    </submittedName>
</protein>
<evidence type="ECO:0000313" key="2">
    <source>
        <dbReference type="Proteomes" id="UP000324222"/>
    </source>
</evidence>
<accession>A0A5B7CZ90</accession>
<evidence type="ECO:0000313" key="1">
    <source>
        <dbReference type="EMBL" id="MPC14750.1"/>
    </source>
</evidence>
<keyword evidence="2" id="KW-1185">Reference proteome</keyword>
<proteinExistence type="predicted"/>
<name>A0A5B7CZ90_PORTR</name>
<gene>
    <name evidence="1" type="ORF">E2C01_007522</name>
</gene>